<dbReference type="AlphaFoldDB" id="A0A6N8EBQ0"/>
<keyword evidence="3" id="KW-1185">Reference proteome</keyword>
<feature type="compositionally biased region" description="Low complexity" evidence="1">
    <location>
        <begin position="10"/>
        <end position="31"/>
    </location>
</feature>
<comment type="caution">
    <text evidence="2">The sequence shown here is derived from an EMBL/GenBank/DDBJ whole genome shotgun (WGS) entry which is preliminary data.</text>
</comment>
<feature type="region of interest" description="Disordered" evidence="1">
    <location>
        <begin position="1"/>
        <end position="39"/>
    </location>
</feature>
<sequence length="56" mass="5958">MPKPTPPVRPAAQPQKPQTTTATPASTKPRSNTAPIKLSSGDAKLMAAVLMEMMKR</sequence>
<name>A0A6N8EBQ0_9GAMM</name>
<dbReference type="EMBL" id="WNKT01000003">
    <property type="protein sequence ID" value="MTW20016.1"/>
    <property type="molecule type" value="Genomic_DNA"/>
</dbReference>
<reference evidence="2 3" key="1">
    <citation type="submission" date="2019-11" db="EMBL/GenBank/DDBJ databases">
        <title>Whole-genome sequence of the anaerobic purple sulfur bacterium Allochromatium palmeri DSM 15591.</title>
        <authorList>
            <person name="Kyndt J.A."/>
            <person name="Meyer T.E."/>
        </authorList>
    </citation>
    <scope>NUCLEOTIDE SEQUENCE [LARGE SCALE GENOMIC DNA]</scope>
    <source>
        <strain evidence="2 3">DSM 15591</strain>
    </source>
</reference>
<evidence type="ECO:0000313" key="3">
    <source>
        <dbReference type="Proteomes" id="UP000434044"/>
    </source>
</evidence>
<proteinExistence type="predicted"/>
<protein>
    <submittedName>
        <fullName evidence="2">Uncharacterized protein</fullName>
    </submittedName>
</protein>
<evidence type="ECO:0000313" key="2">
    <source>
        <dbReference type="EMBL" id="MTW20016.1"/>
    </source>
</evidence>
<dbReference type="RefSeq" id="WP_155448586.1">
    <property type="nucleotide sequence ID" value="NZ_WNKT01000003.1"/>
</dbReference>
<dbReference type="Proteomes" id="UP000434044">
    <property type="component" value="Unassembled WGS sequence"/>
</dbReference>
<evidence type="ECO:0000256" key="1">
    <source>
        <dbReference type="SAM" id="MobiDB-lite"/>
    </source>
</evidence>
<organism evidence="2 3">
    <name type="scientific">Allochromatium palmeri</name>
    <dbReference type="NCBI Taxonomy" id="231048"/>
    <lineage>
        <taxon>Bacteria</taxon>
        <taxon>Pseudomonadati</taxon>
        <taxon>Pseudomonadota</taxon>
        <taxon>Gammaproteobacteria</taxon>
        <taxon>Chromatiales</taxon>
        <taxon>Chromatiaceae</taxon>
        <taxon>Allochromatium</taxon>
    </lineage>
</organism>
<gene>
    <name evidence="2" type="ORF">GJ668_02775</name>
</gene>
<accession>A0A6N8EBQ0</accession>